<sequence>MNFDTQPQTAKKRKKWAWVLAGLIALLILMLVFTFIWSSEPDPVDTKKLSQEFPGEPPIGYVTVETVAQVAESLLNKSGGYLSNDILPPSVFMDNMPAYEFGALVQIRDITKVLRNEISRSQSQSVEDEALKFAEPAFNIHHKKWMFPRAEREYQKGVDLLRDYRDRLADPADNETQFYARADNLRSWLYLVSKRLGGLSQRLSASVGRTRMNTDLANDPSAQQSTGKGQLVTVRTPWMEIDDVFWEARGSTWALIQFLKAVEHDFERVLRDKNAVASFQQIIMELEATQETVWSPMIVNGSEFGFLANHSLVMSSYISRANAAIIDLIELLKRG</sequence>
<dbReference type="AlphaFoldDB" id="A0A0F6RCU4"/>
<evidence type="ECO:0000313" key="2">
    <source>
        <dbReference type="EMBL" id="AKE52738.1"/>
    </source>
</evidence>
<name>A0A0F6RCU4_9GAMM</name>
<keyword evidence="1" id="KW-0472">Membrane</keyword>
<feature type="transmembrane region" description="Helical" evidence="1">
    <location>
        <begin position="16"/>
        <end position="37"/>
    </location>
</feature>
<gene>
    <name evidence="2" type="ORF">TQ33_1798</name>
</gene>
<organism evidence="2 3">
    <name type="scientific">Kangiella geojedonensis</name>
    <dbReference type="NCBI Taxonomy" id="914150"/>
    <lineage>
        <taxon>Bacteria</taxon>
        <taxon>Pseudomonadati</taxon>
        <taxon>Pseudomonadota</taxon>
        <taxon>Gammaproteobacteria</taxon>
        <taxon>Kangiellales</taxon>
        <taxon>Kangiellaceae</taxon>
        <taxon>Kangiella</taxon>
    </lineage>
</organism>
<dbReference type="PATRIC" id="fig|914150.5.peg.1824"/>
<dbReference type="STRING" id="914150.TQ33_1798"/>
<dbReference type="Proteomes" id="UP000034071">
    <property type="component" value="Chromosome"/>
</dbReference>
<keyword evidence="1" id="KW-1133">Transmembrane helix</keyword>
<dbReference type="RefSeq" id="WP_046561773.1">
    <property type="nucleotide sequence ID" value="NZ_CP010975.1"/>
</dbReference>
<accession>A0A0F6RCU4</accession>
<dbReference type="KEGG" id="kge:TQ33_1798"/>
<dbReference type="HOGENOM" id="CLU_857250_0_0_6"/>
<evidence type="ECO:0008006" key="4">
    <source>
        <dbReference type="Google" id="ProtNLM"/>
    </source>
</evidence>
<reference evidence="2 3" key="1">
    <citation type="submission" date="2015-02" db="EMBL/GenBank/DDBJ databases">
        <title>Complete genome sequence of Kangiella geojedonensis strain YCS-5T.</title>
        <authorList>
            <person name="Kim K.M."/>
        </authorList>
    </citation>
    <scope>NUCLEOTIDE SEQUENCE [LARGE SCALE GENOMIC DNA]</scope>
    <source>
        <strain evidence="2 3">YCS-5</strain>
    </source>
</reference>
<protein>
    <recommendedName>
        <fullName evidence="4">DUF2333 domain-containing protein</fullName>
    </recommendedName>
</protein>
<dbReference type="InterPro" id="IPR016936">
    <property type="entry name" value="UCP029693"/>
</dbReference>
<dbReference type="PIRSF" id="PIRSF029693">
    <property type="entry name" value="UCP029693"/>
    <property type="match status" value="1"/>
</dbReference>
<dbReference type="OrthoDB" id="5821246at2"/>
<evidence type="ECO:0000256" key="1">
    <source>
        <dbReference type="SAM" id="Phobius"/>
    </source>
</evidence>
<keyword evidence="3" id="KW-1185">Reference proteome</keyword>
<keyword evidence="1" id="KW-0812">Transmembrane</keyword>
<proteinExistence type="predicted"/>
<dbReference type="Pfam" id="PF10095">
    <property type="entry name" value="DUF2333"/>
    <property type="match status" value="1"/>
</dbReference>
<dbReference type="EMBL" id="CP010975">
    <property type="protein sequence ID" value="AKE52738.1"/>
    <property type="molecule type" value="Genomic_DNA"/>
</dbReference>
<evidence type="ECO:0000313" key="3">
    <source>
        <dbReference type="Proteomes" id="UP000034071"/>
    </source>
</evidence>